<name>A0A455VH70_9GAMM</name>
<gene>
    <name evidence="1" type="ORF">SSYIS1_12920</name>
</gene>
<dbReference type="AlphaFoldDB" id="A0A455VH70"/>
<proteinExistence type="predicted"/>
<accession>A0A455VH70</accession>
<evidence type="ECO:0000313" key="1">
    <source>
        <dbReference type="EMBL" id="BBI91864.1"/>
    </source>
</evidence>
<organism evidence="1 2">
    <name type="scientific">Serratia symbiotica</name>
    <dbReference type="NCBI Taxonomy" id="138074"/>
    <lineage>
        <taxon>Bacteria</taxon>
        <taxon>Pseudomonadati</taxon>
        <taxon>Pseudomonadota</taxon>
        <taxon>Gammaproteobacteria</taxon>
        <taxon>Enterobacterales</taxon>
        <taxon>Yersiniaceae</taxon>
        <taxon>Serratia</taxon>
    </lineage>
</organism>
<sequence length="45" mass="5266">MVLCGFYRNQRVLTFAKAKTLSTDLGYASYRQSISMQIYKKKDQI</sequence>
<evidence type="ECO:0000313" key="2">
    <source>
        <dbReference type="Proteomes" id="UP000324392"/>
    </source>
</evidence>
<reference evidence="1 2" key="1">
    <citation type="submission" date="2019-03" db="EMBL/GenBank/DDBJ databases">
        <title>The genome sequence of Candidatus Serratia symbiotica strain IS.</title>
        <authorList>
            <person name="Nikoh N."/>
            <person name="Koga R."/>
            <person name="Oshima K."/>
            <person name="Hattori M."/>
            <person name="Fukatsu T."/>
        </authorList>
    </citation>
    <scope>NUCLEOTIDE SEQUENCE [LARGE SCALE GENOMIC DNA]</scope>
    <source>
        <strain evidence="1 2">IS</strain>
    </source>
</reference>
<dbReference type="Proteomes" id="UP000324392">
    <property type="component" value="Chromosome"/>
</dbReference>
<dbReference type="EMBL" id="AP019531">
    <property type="protein sequence ID" value="BBI91864.1"/>
    <property type="molecule type" value="Genomic_DNA"/>
</dbReference>
<protein>
    <submittedName>
        <fullName evidence="1">Uncharacterized protein</fullName>
    </submittedName>
</protein>